<dbReference type="PROSITE" id="PS51257">
    <property type="entry name" value="PROKAR_LIPOPROTEIN"/>
    <property type="match status" value="1"/>
</dbReference>
<evidence type="ECO:0008006" key="3">
    <source>
        <dbReference type="Google" id="ProtNLM"/>
    </source>
</evidence>
<accession>A0ABW2IGZ9</accession>
<dbReference type="EMBL" id="JBHTBR010000002">
    <property type="protein sequence ID" value="MFC7290147.1"/>
    <property type="molecule type" value="Genomic_DNA"/>
</dbReference>
<gene>
    <name evidence="1" type="ORF">ACFQS8_00835</name>
</gene>
<dbReference type="Proteomes" id="UP001596492">
    <property type="component" value="Unassembled WGS sequence"/>
</dbReference>
<evidence type="ECO:0000313" key="2">
    <source>
        <dbReference type="Proteomes" id="UP001596492"/>
    </source>
</evidence>
<keyword evidence="2" id="KW-1185">Reference proteome</keyword>
<evidence type="ECO:0000313" key="1">
    <source>
        <dbReference type="EMBL" id="MFC7290147.1"/>
    </source>
</evidence>
<organism evidence="1 2">
    <name type="scientific">Hirschia litorea</name>
    <dbReference type="NCBI Taxonomy" id="1199156"/>
    <lineage>
        <taxon>Bacteria</taxon>
        <taxon>Pseudomonadati</taxon>
        <taxon>Pseudomonadota</taxon>
        <taxon>Alphaproteobacteria</taxon>
        <taxon>Hyphomonadales</taxon>
        <taxon>Hyphomonadaceae</taxon>
        <taxon>Hirschia</taxon>
    </lineage>
</organism>
<comment type="caution">
    <text evidence="1">The sequence shown here is derived from an EMBL/GenBank/DDBJ whole genome shotgun (WGS) entry which is preliminary data.</text>
</comment>
<protein>
    <recommendedName>
        <fullName evidence="3">Lipoprotein</fullName>
    </recommendedName>
</protein>
<name>A0ABW2IGZ9_9PROT</name>
<reference evidence="2" key="1">
    <citation type="journal article" date="2019" name="Int. J. Syst. Evol. Microbiol.">
        <title>The Global Catalogue of Microorganisms (GCM) 10K type strain sequencing project: providing services to taxonomists for standard genome sequencing and annotation.</title>
        <authorList>
            <consortium name="The Broad Institute Genomics Platform"/>
            <consortium name="The Broad Institute Genome Sequencing Center for Infectious Disease"/>
            <person name="Wu L."/>
            <person name="Ma J."/>
        </authorList>
    </citation>
    <scope>NUCLEOTIDE SEQUENCE [LARGE SCALE GENOMIC DNA]</scope>
    <source>
        <strain evidence="2">CCUG 51308</strain>
    </source>
</reference>
<proteinExistence type="predicted"/>
<dbReference type="RefSeq" id="WP_382164790.1">
    <property type="nucleotide sequence ID" value="NZ_JBHTBR010000002.1"/>
</dbReference>
<sequence length="136" mass="15426">MKNILIVTALMAGAVLGGCSKSYPSLYEVKGETFQSNQERTIAAAEDAILDALRFRRWSVDEKKPGEIIASLYKVDKETQEQTYGAIIKVSYTENSYSIEYVDSKRMRYNPEEGTIHNTYNRWINNLRADLGLAGY</sequence>